<evidence type="ECO:0000313" key="2">
    <source>
        <dbReference type="EMBL" id="CAG8546876.1"/>
    </source>
</evidence>
<name>A0ABN7UA29_GIGMA</name>
<reference evidence="2 3" key="1">
    <citation type="submission" date="2021-06" db="EMBL/GenBank/DDBJ databases">
        <authorList>
            <person name="Kallberg Y."/>
            <person name="Tangrot J."/>
            <person name="Rosling A."/>
        </authorList>
    </citation>
    <scope>NUCLEOTIDE SEQUENCE [LARGE SCALE GENOMIC DNA]</scope>
    <source>
        <strain evidence="2 3">120-4 pot B 10/14</strain>
    </source>
</reference>
<evidence type="ECO:0000313" key="3">
    <source>
        <dbReference type="Proteomes" id="UP000789901"/>
    </source>
</evidence>
<proteinExistence type="predicted"/>
<accession>A0ABN7UA29</accession>
<feature type="compositionally biased region" description="Polar residues" evidence="1">
    <location>
        <begin position="1"/>
        <end position="27"/>
    </location>
</feature>
<dbReference type="EMBL" id="CAJVQB010001708">
    <property type="protein sequence ID" value="CAG8546876.1"/>
    <property type="molecule type" value="Genomic_DNA"/>
</dbReference>
<feature type="region of interest" description="Disordered" evidence="1">
    <location>
        <begin position="1"/>
        <end position="39"/>
    </location>
</feature>
<protein>
    <submittedName>
        <fullName evidence="2">20648_t:CDS:1</fullName>
    </submittedName>
</protein>
<comment type="caution">
    <text evidence="2">The sequence shown here is derived from an EMBL/GenBank/DDBJ whole genome shotgun (WGS) entry which is preliminary data.</text>
</comment>
<organism evidence="2 3">
    <name type="scientific">Gigaspora margarita</name>
    <dbReference type="NCBI Taxonomy" id="4874"/>
    <lineage>
        <taxon>Eukaryota</taxon>
        <taxon>Fungi</taxon>
        <taxon>Fungi incertae sedis</taxon>
        <taxon>Mucoromycota</taxon>
        <taxon>Glomeromycotina</taxon>
        <taxon>Glomeromycetes</taxon>
        <taxon>Diversisporales</taxon>
        <taxon>Gigasporaceae</taxon>
        <taxon>Gigaspora</taxon>
    </lineage>
</organism>
<keyword evidence="3" id="KW-1185">Reference proteome</keyword>
<evidence type="ECO:0000256" key="1">
    <source>
        <dbReference type="SAM" id="MobiDB-lite"/>
    </source>
</evidence>
<dbReference type="Proteomes" id="UP000789901">
    <property type="component" value="Unassembled WGS sequence"/>
</dbReference>
<sequence>MPCLTNNQKNSNKANEVKANKQNNANNSEKENSDNFSYDEAIENNNATSIFKLQQTNVTTSEEADEVELSNNE</sequence>
<gene>
    <name evidence="2" type="ORF">GMARGA_LOCUS4361</name>
</gene>